<feature type="non-terminal residue" evidence="3">
    <location>
        <position position="1"/>
    </location>
</feature>
<dbReference type="Proteomes" id="UP001642720">
    <property type="component" value="Unassembled WGS sequence"/>
</dbReference>
<dbReference type="InterPro" id="IPR036264">
    <property type="entry name" value="Bact_exopeptidase_dim_dom"/>
</dbReference>
<accession>A0ABY2GPK0</accession>
<evidence type="ECO:0000256" key="2">
    <source>
        <dbReference type="ARBA" id="ARBA00022801"/>
    </source>
</evidence>
<organism evidence="3 4">
    <name type="scientific">Trichoderma ghanense</name>
    <dbReference type="NCBI Taxonomy" id="65468"/>
    <lineage>
        <taxon>Eukaryota</taxon>
        <taxon>Fungi</taxon>
        <taxon>Dikarya</taxon>
        <taxon>Ascomycota</taxon>
        <taxon>Pezizomycotina</taxon>
        <taxon>Sordariomycetes</taxon>
        <taxon>Hypocreomycetidae</taxon>
        <taxon>Hypocreales</taxon>
        <taxon>Hypocreaceae</taxon>
        <taxon>Trichoderma</taxon>
    </lineage>
</organism>
<dbReference type="PANTHER" id="PTHR32494">
    <property type="entry name" value="ALLANTOATE DEIMINASE-RELATED"/>
    <property type="match status" value="1"/>
</dbReference>
<dbReference type="Gene3D" id="3.30.70.360">
    <property type="match status" value="1"/>
</dbReference>
<dbReference type="NCBIfam" id="TIGR01879">
    <property type="entry name" value="hydantase"/>
    <property type="match status" value="1"/>
</dbReference>
<evidence type="ECO:0000256" key="1">
    <source>
        <dbReference type="ARBA" id="ARBA00006247"/>
    </source>
</evidence>
<proteinExistence type="inferred from homology"/>
<dbReference type="GeneID" id="300581863"/>
<gene>
    <name evidence="3" type="ORF">CCMA1212_010365</name>
</gene>
<reference evidence="3 4" key="1">
    <citation type="submission" date="2018-01" db="EMBL/GenBank/DDBJ databases">
        <title>Genome characterization of the sugarcane-associated fungus Trichoderma ghanense CCMA-1212 and their application in lignocelulose bioconversion.</title>
        <authorList>
            <person name="Steindorff A.S."/>
            <person name="Mendes T.D."/>
            <person name="Vilela E.S.D."/>
            <person name="Rodrigues D.S."/>
            <person name="Formighieri E.F."/>
            <person name="Melo I.S."/>
            <person name="Favaro L.C.L."/>
        </authorList>
    </citation>
    <scope>NUCLEOTIDE SEQUENCE [LARGE SCALE GENOMIC DNA]</scope>
    <source>
        <strain evidence="3 4">CCMA-1212</strain>
    </source>
</reference>
<dbReference type="SUPFAM" id="SSF53187">
    <property type="entry name" value="Zn-dependent exopeptidases"/>
    <property type="match status" value="1"/>
</dbReference>
<keyword evidence="4" id="KW-1185">Reference proteome</keyword>
<comment type="caution">
    <text evidence="3">The sequence shown here is derived from an EMBL/GenBank/DDBJ whole genome shotgun (WGS) entry which is preliminary data.</text>
</comment>
<dbReference type="CDD" id="cd03884">
    <property type="entry name" value="M20_bAS"/>
    <property type="match status" value="1"/>
</dbReference>
<evidence type="ECO:0000313" key="3">
    <source>
        <dbReference type="EMBL" id="TFA97814.1"/>
    </source>
</evidence>
<dbReference type="InterPro" id="IPR002933">
    <property type="entry name" value="Peptidase_M20"/>
</dbReference>
<protein>
    <submittedName>
        <fullName evidence="3">N-carbamoyl-L-amino acid hydrolase</fullName>
    </submittedName>
</protein>
<comment type="similarity">
    <text evidence="1">Belongs to the peptidase M20A family.</text>
</comment>
<keyword evidence="2 3" id="KW-0378">Hydrolase</keyword>
<dbReference type="PANTHER" id="PTHR32494:SF20">
    <property type="entry name" value="PEPTIDASE M20 DIMERISATION DOMAIN-CONTAINING PROTEIN"/>
    <property type="match status" value="1"/>
</dbReference>
<dbReference type="EMBL" id="PPTA01000026">
    <property type="protein sequence ID" value="TFA97814.1"/>
    <property type="molecule type" value="Genomic_DNA"/>
</dbReference>
<evidence type="ECO:0000313" key="4">
    <source>
        <dbReference type="Proteomes" id="UP001642720"/>
    </source>
</evidence>
<dbReference type="InterPro" id="IPR010158">
    <property type="entry name" value="Amidase_Cbmase"/>
</dbReference>
<dbReference type="Gene3D" id="3.40.630.10">
    <property type="entry name" value="Zn peptidases"/>
    <property type="match status" value="1"/>
</dbReference>
<name>A0ABY2GPK0_9HYPO</name>
<dbReference type="GO" id="GO:0016787">
    <property type="term" value="F:hydrolase activity"/>
    <property type="evidence" value="ECO:0007669"/>
    <property type="project" value="UniProtKB-KW"/>
</dbReference>
<dbReference type="RefSeq" id="XP_073554016.1">
    <property type="nucleotide sequence ID" value="XM_073707413.1"/>
</dbReference>
<dbReference type="SUPFAM" id="SSF55031">
    <property type="entry name" value="Bacterial exopeptidase dimerisation domain"/>
    <property type="match status" value="1"/>
</dbReference>
<sequence>GYWRGLQYLYLLSQRSLRAARGTVYLIPPSSSVTILGGTKTVSTAKIPKSLEFSSIHIKNLNFLHTMNKMPLVPRKAAFAAAKRFYSASPISAPASGLRINADRLQETIHHTCQWGAAHRYGSGPTETGMSRLSLSDDDAQVRRWFAEEAQKLGCSLVVDQIGNMFASRRGSTPNPTPMIAMGSHLDTQPRGGRYDGILGVVAAVEVLRTFAENGYKTHHDVGVVNWTNEEGARFPKSMMASGVWAGKIPLEQAYSLADIFDPSVTVKSELQRLGYIGDVACSSTGYPLGAHFELHIEQGPILQDAGKKIGVVQGGQAYRWFTVTVDGRDAHTGTTPLKSRSDPLLAASKMIVASNSIAKSLGALASTGVFKIPPSSSTNTIASRVTFTLDIRHPDDTVVDQVQSLCFEAFKDIAKQDGRGVKVDWTLDTDSPATKFDPDCIKMVEKAATDLVGSDGWLHITSGAGHDSVNTSAQCPTTMIFVPCKDGVSHHPEEYCSPEDCALGAQALLESVVNYDKLKAGQ</sequence>
<dbReference type="Pfam" id="PF01546">
    <property type="entry name" value="Peptidase_M20"/>
    <property type="match status" value="1"/>
</dbReference>